<evidence type="ECO:0000313" key="3">
    <source>
        <dbReference type="Proteomes" id="UP000828390"/>
    </source>
</evidence>
<evidence type="ECO:0000256" key="1">
    <source>
        <dbReference type="SAM" id="MobiDB-lite"/>
    </source>
</evidence>
<feature type="compositionally biased region" description="Polar residues" evidence="1">
    <location>
        <begin position="54"/>
        <end position="69"/>
    </location>
</feature>
<keyword evidence="3" id="KW-1185">Reference proteome</keyword>
<reference evidence="2" key="1">
    <citation type="journal article" date="2019" name="bioRxiv">
        <title>The Genome of the Zebra Mussel, Dreissena polymorpha: A Resource for Invasive Species Research.</title>
        <authorList>
            <person name="McCartney M.A."/>
            <person name="Auch B."/>
            <person name="Kono T."/>
            <person name="Mallez S."/>
            <person name="Zhang Y."/>
            <person name="Obille A."/>
            <person name="Becker A."/>
            <person name="Abrahante J.E."/>
            <person name="Garbe J."/>
            <person name="Badalamenti J.P."/>
            <person name="Herman A."/>
            <person name="Mangelson H."/>
            <person name="Liachko I."/>
            <person name="Sullivan S."/>
            <person name="Sone E.D."/>
            <person name="Koren S."/>
            <person name="Silverstein K.A.T."/>
            <person name="Beckman K.B."/>
            <person name="Gohl D.M."/>
        </authorList>
    </citation>
    <scope>NUCLEOTIDE SEQUENCE</scope>
    <source>
        <strain evidence="2">Duluth1</strain>
        <tissue evidence="2">Whole animal</tissue>
    </source>
</reference>
<reference evidence="2" key="2">
    <citation type="submission" date="2020-11" db="EMBL/GenBank/DDBJ databases">
        <authorList>
            <person name="McCartney M.A."/>
            <person name="Auch B."/>
            <person name="Kono T."/>
            <person name="Mallez S."/>
            <person name="Becker A."/>
            <person name="Gohl D.M."/>
            <person name="Silverstein K.A.T."/>
            <person name="Koren S."/>
            <person name="Bechman K.B."/>
            <person name="Herman A."/>
            <person name="Abrahante J.E."/>
            <person name="Garbe J."/>
        </authorList>
    </citation>
    <scope>NUCLEOTIDE SEQUENCE</scope>
    <source>
        <strain evidence="2">Duluth1</strain>
        <tissue evidence="2">Whole animal</tissue>
    </source>
</reference>
<dbReference type="EMBL" id="JAIWYP010000009">
    <property type="protein sequence ID" value="KAH3769604.1"/>
    <property type="molecule type" value="Genomic_DNA"/>
</dbReference>
<feature type="region of interest" description="Disordered" evidence="1">
    <location>
        <begin position="50"/>
        <end position="69"/>
    </location>
</feature>
<organism evidence="2 3">
    <name type="scientific">Dreissena polymorpha</name>
    <name type="common">Zebra mussel</name>
    <name type="synonym">Mytilus polymorpha</name>
    <dbReference type="NCBI Taxonomy" id="45954"/>
    <lineage>
        <taxon>Eukaryota</taxon>
        <taxon>Metazoa</taxon>
        <taxon>Spiralia</taxon>
        <taxon>Lophotrochozoa</taxon>
        <taxon>Mollusca</taxon>
        <taxon>Bivalvia</taxon>
        <taxon>Autobranchia</taxon>
        <taxon>Heteroconchia</taxon>
        <taxon>Euheterodonta</taxon>
        <taxon>Imparidentia</taxon>
        <taxon>Neoheterodontei</taxon>
        <taxon>Myida</taxon>
        <taxon>Dreissenoidea</taxon>
        <taxon>Dreissenidae</taxon>
        <taxon>Dreissena</taxon>
    </lineage>
</organism>
<dbReference type="AlphaFoldDB" id="A0A9D4E077"/>
<dbReference type="Proteomes" id="UP000828390">
    <property type="component" value="Unassembled WGS sequence"/>
</dbReference>
<protein>
    <submittedName>
        <fullName evidence="2">Uncharacterized protein</fullName>
    </submittedName>
</protein>
<gene>
    <name evidence="2" type="ORF">DPMN_170877</name>
</gene>
<evidence type="ECO:0000313" key="2">
    <source>
        <dbReference type="EMBL" id="KAH3769604.1"/>
    </source>
</evidence>
<accession>A0A9D4E077</accession>
<proteinExistence type="predicted"/>
<comment type="caution">
    <text evidence="2">The sequence shown here is derived from an EMBL/GenBank/DDBJ whole genome shotgun (WGS) entry which is preliminary data.</text>
</comment>
<sequence length="69" mass="7928">MLYYQLLPRLHDIAIQSEMSSSPVAVKLREISKELTATLETQIQVRKIDPTTYPFPTQQESENSYVQTA</sequence>
<name>A0A9D4E077_DREPO</name>